<feature type="compositionally biased region" description="Polar residues" evidence="4">
    <location>
        <begin position="453"/>
        <end position="467"/>
    </location>
</feature>
<feature type="compositionally biased region" description="Polar residues" evidence="4">
    <location>
        <begin position="420"/>
        <end position="429"/>
    </location>
</feature>
<dbReference type="PANTHER" id="PTHR18921:SF2">
    <property type="entry name" value="THYROID RECEPTOR-INTERACTING PROTEIN 11"/>
    <property type="match status" value="1"/>
</dbReference>
<sequence>MSGSLPRSSLDSNHSFSTSPPLNGHGNDDDPLDPISRLQRELERTKEEKESLAAQHRTLLTKLTTMRATLGNKLKQDAEELDRQEQLVQQLTAQNEDLAAAVETLKRELITSNEETERVSRELDTLRSQALQENAQEALAREWELRETQTELERCKLDRDELERTALHERAIADDIRSTLENLKRDLELEVDAKERLLNELDAERERSTNLQSVLEDFQSAKDHELREAVKDLEVKLNRTIDSLAEYKHRALTAESQLDEVRDDTTRVQELEKGVKEKDILLQKLQHEAVILNEHLMEALRRLRRNSSETNVDRRLVTNVLLSFLSTPRADTKRYEMLSLLASILSWNDQERERAGLQRTQSVNSLSSFWGRSPSSGAFSPTKTAELEKTDETESFSRLWVEFLLTEAAAGESIPAITSPAKSNTSLPDSPSVKPTALRDIRRLPPFGHAGGMTSSPNLTLMNSSISRKGKDKEIS</sequence>
<feature type="domain" description="GRIP" evidence="5">
    <location>
        <begin position="307"/>
        <end position="358"/>
    </location>
</feature>
<dbReference type="GO" id="GO:0006888">
    <property type="term" value="P:endoplasmic reticulum to Golgi vesicle-mediated transport"/>
    <property type="evidence" value="ECO:0007669"/>
    <property type="project" value="TreeGrafter"/>
</dbReference>
<dbReference type="InterPro" id="IPR019459">
    <property type="entry name" value="GRAB"/>
</dbReference>
<evidence type="ECO:0000256" key="2">
    <source>
        <dbReference type="ARBA" id="ARBA00023034"/>
    </source>
</evidence>
<keyword evidence="3" id="KW-0175">Coiled coil</keyword>
<proteinExistence type="predicted"/>
<dbReference type="GO" id="GO:0005794">
    <property type="term" value="C:Golgi apparatus"/>
    <property type="evidence" value="ECO:0007669"/>
    <property type="project" value="UniProtKB-SubCell"/>
</dbReference>
<keyword evidence="7" id="KW-1185">Reference proteome</keyword>
<dbReference type="PANTHER" id="PTHR18921">
    <property type="entry name" value="MYOSIN HEAVY CHAIN - RELATED"/>
    <property type="match status" value="1"/>
</dbReference>
<feature type="compositionally biased region" description="Polar residues" evidence="4">
    <location>
        <begin position="1"/>
        <end position="21"/>
    </location>
</feature>
<dbReference type="STRING" id="703135.A0A2A9NCF3"/>
<name>A0A2A9NCF3_9AGAR</name>
<evidence type="ECO:0000256" key="3">
    <source>
        <dbReference type="ARBA" id="ARBA00023054"/>
    </source>
</evidence>
<feature type="region of interest" description="Disordered" evidence="4">
    <location>
        <begin position="1"/>
        <end position="53"/>
    </location>
</feature>
<reference evidence="6 7" key="1">
    <citation type="submission" date="2014-02" db="EMBL/GenBank/DDBJ databases">
        <title>Transposable element dynamics among asymbiotic and ectomycorrhizal Amanita fungi.</title>
        <authorList>
            <consortium name="DOE Joint Genome Institute"/>
            <person name="Hess J."/>
            <person name="Skrede I."/>
            <person name="Wolfe B."/>
            <person name="LaButti K."/>
            <person name="Ohm R.A."/>
            <person name="Grigoriev I.V."/>
            <person name="Pringle A."/>
        </authorList>
    </citation>
    <scope>NUCLEOTIDE SEQUENCE [LARGE SCALE GENOMIC DNA]</scope>
    <source>
        <strain evidence="6 7">SKay4041</strain>
    </source>
</reference>
<dbReference type="OrthoDB" id="425925at2759"/>
<evidence type="ECO:0000313" key="6">
    <source>
        <dbReference type="EMBL" id="PFH48705.1"/>
    </source>
</evidence>
<evidence type="ECO:0000259" key="5">
    <source>
        <dbReference type="PROSITE" id="PS50913"/>
    </source>
</evidence>
<dbReference type="PROSITE" id="PS50913">
    <property type="entry name" value="GRIP"/>
    <property type="match status" value="1"/>
</dbReference>
<keyword evidence="2" id="KW-0333">Golgi apparatus</keyword>
<comment type="subcellular location">
    <subcellularLocation>
        <location evidence="1">Golgi apparatus</location>
    </subcellularLocation>
</comment>
<feature type="region of interest" description="Disordered" evidence="4">
    <location>
        <begin position="416"/>
        <end position="476"/>
    </location>
</feature>
<feature type="compositionally biased region" description="Basic and acidic residues" evidence="4">
    <location>
        <begin position="38"/>
        <end position="51"/>
    </location>
</feature>
<dbReference type="InterPro" id="IPR000237">
    <property type="entry name" value="GRIP_dom"/>
</dbReference>
<accession>A0A2A9NCF3</accession>
<dbReference type="GO" id="GO:0031267">
    <property type="term" value="F:small GTPase binding"/>
    <property type="evidence" value="ECO:0007669"/>
    <property type="project" value="TreeGrafter"/>
</dbReference>
<dbReference type="Proteomes" id="UP000242287">
    <property type="component" value="Unassembled WGS sequence"/>
</dbReference>
<protein>
    <recommendedName>
        <fullName evidence="5">GRIP domain-containing protein</fullName>
    </recommendedName>
</protein>
<evidence type="ECO:0000256" key="4">
    <source>
        <dbReference type="SAM" id="MobiDB-lite"/>
    </source>
</evidence>
<dbReference type="Pfam" id="PF10375">
    <property type="entry name" value="GRAB"/>
    <property type="match status" value="1"/>
</dbReference>
<evidence type="ECO:0000313" key="7">
    <source>
        <dbReference type="Proteomes" id="UP000242287"/>
    </source>
</evidence>
<dbReference type="EMBL" id="KZ302053">
    <property type="protein sequence ID" value="PFH48705.1"/>
    <property type="molecule type" value="Genomic_DNA"/>
</dbReference>
<gene>
    <name evidence="6" type="ORF">AMATHDRAFT_149253</name>
</gene>
<evidence type="ECO:0000256" key="1">
    <source>
        <dbReference type="ARBA" id="ARBA00004555"/>
    </source>
</evidence>
<organism evidence="6 7">
    <name type="scientific">Amanita thiersii Skay4041</name>
    <dbReference type="NCBI Taxonomy" id="703135"/>
    <lineage>
        <taxon>Eukaryota</taxon>
        <taxon>Fungi</taxon>
        <taxon>Dikarya</taxon>
        <taxon>Basidiomycota</taxon>
        <taxon>Agaricomycotina</taxon>
        <taxon>Agaricomycetes</taxon>
        <taxon>Agaricomycetidae</taxon>
        <taxon>Agaricales</taxon>
        <taxon>Pluteineae</taxon>
        <taxon>Amanitaceae</taxon>
        <taxon>Amanita</taxon>
    </lineage>
</organism>
<dbReference type="GO" id="GO:0007030">
    <property type="term" value="P:Golgi organization"/>
    <property type="evidence" value="ECO:0007669"/>
    <property type="project" value="TreeGrafter"/>
</dbReference>
<dbReference type="AlphaFoldDB" id="A0A2A9NCF3"/>